<dbReference type="AlphaFoldDB" id="I0EL29"/>
<evidence type="ECO:0000256" key="1">
    <source>
        <dbReference type="SAM" id="MobiDB-lite"/>
    </source>
</evidence>
<evidence type="ECO:0000313" key="4">
    <source>
        <dbReference type="Proteomes" id="UP000005010"/>
    </source>
</evidence>
<protein>
    <recommendedName>
        <fullName evidence="5">Part of outer membrane protein HorA</fullName>
    </recommendedName>
</protein>
<feature type="region of interest" description="Disordered" evidence="1">
    <location>
        <begin position="71"/>
        <end position="100"/>
    </location>
</feature>
<dbReference type="HOGENOM" id="CLU_2301939_0_0_7"/>
<proteinExistence type="predicted"/>
<evidence type="ECO:0000313" key="3">
    <source>
        <dbReference type="EMBL" id="AFI03648.1"/>
    </source>
</evidence>
<evidence type="ECO:0008006" key="5">
    <source>
        <dbReference type="Google" id="ProtNLM"/>
    </source>
</evidence>
<keyword evidence="2" id="KW-0732">Signal</keyword>
<organism evidence="3 4">
    <name type="scientific">Helicobacter cetorum (strain ATCC BAA-429 / MIT 00-7128)</name>
    <dbReference type="NCBI Taxonomy" id="182217"/>
    <lineage>
        <taxon>Bacteria</taxon>
        <taxon>Pseudomonadati</taxon>
        <taxon>Campylobacterota</taxon>
        <taxon>Epsilonproteobacteria</taxon>
        <taxon>Campylobacterales</taxon>
        <taxon>Helicobacteraceae</taxon>
        <taxon>Helicobacter</taxon>
    </lineage>
</organism>
<reference evidence="4" key="1">
    <citation type="submission" date="2012-04" db="EMBL/GenBank/DDBJ databases">
        <title>Complete genome sequence of Helicobacter cetorum strain MIT 00-7128.</title>
        <authorList>
            <person name="Kersulyte D."/>
            <person name="Berg D.E."/>
        </authorList>
    </citation>
    <scope>NUCLEOTIDE SEQUENCE [LARGE SCALE GENOMIC DNA]</scope>
    <source>
        <strain evidence="4">MIT 00-7128</strain>
    </source>
</reference>
<dbReference type="EMBL" id="CP003479">
    <property type="protein sequence ID" value="AFI03648.1"/>
    <property type="molecule type" value="Genomic_DNA"/>
</dbReference>
<dbReference type="PATRIC" id="fig|182217.3.peg.378"/>
<feature type="signal peptide" evidence="2">
    <location>
        <begin position="1"/>
        <end position="23"/>
    </location>
</feature>
<keyword evidence="4" id="KW-1185">Reference proteome</keyword>
<feature type="chain" id="PRO_5003625596" description="Part of outer membrane protein HorA" evidence="2">
    <location>
        <begin position="24"/>
        <end position="100"/>
    </location>
</feature>
<sequence length="100" mass="10031">MLSKLLKVMGSSALVLASMSVLHAEKSGAYGEVGFQWANQSYANTTKNPGKSGYNKNAEINSSAFGSVGADASAPKGANQGGSQAVVDSSLFGGGNNSAK</sequence>
<name>I0EL29_HELC0</name>
<accession>I0EL29</accession>
<dbReference type="Proteomes" id="UP000005010">
    <property type="component" value="Chromosome"/>
</dbReference>
<evidence type="ECO:0000256" key="2">
    <source>
        <dbReference type="SAM" id="SignalP"/>
    </source>
</evidence>
<dbReference type="KEGG" id="hce:HCW_01815"/>
<gene>
    <name evidence="3" type="ordered locus">HCW_01815</name>
</gene>
<dbReference type="RefSeq" id="WP_014660520.1">
    <property type="nucleotide sequence ID" value="NC_017737.1"/>
</dbReference>